<dbReference type="EMBL" id="JADOXO010000277">
    <property type="protein sequence ID" value="KAF9807407.1"/>
    <property type="molecule type" value="Genomic_DNA"/>
</dbReference>
<evidence type="ECO:0000313" key="1">
    <source>
        <dbReference type="EMBL" id="KAF9807407.1"/>
    </source>
</evidence>
<dbReference type="AlphaFoldDB" id="A0A8H7NX26"/>
<accession>A0A8H7NX26</accession>
<sequence>MASSGTLTSPSRRRRCTGLDGLAAREYQVTTWIAIHLPVKSSVPSGNVDHISAESKTHSISWTAEDAQQVRIYFKVFHSQILQTAGIVESIVTHAHRVSSIETATLARVSRTFTDPALNALWRHLESFLPLLKLFSGLNSVTLECTQTEEGCLASVYYLTNNILPAEWDRFQAHIGRVRKIGNHSDLERAIIIHPSVYQQLYLKNRCMALLPHVNETCWHPASILDTELLFIVPRSLEALAIDVRRAYFPLSLDAFIGKGAGLNKDFGVQLRQMLQLTPTLRLLTVSGVGYAALAASVSTCSHLRTLRVVTHGEHNTDAELDITFLQAIQSLEYLAQLRLKWVSMPDSPIFQSYPLAALQELSIHGDTQSLERLLAILELPMIRSLYLTTYPYVRTDEADIILLQYHEFFAAVAATTLSTLTFLDVCVPEEWGSYPEDGSEANLRFSLRGLIKPLFQLKRLKKLKLAVTASLSVSPEDIRSVANAWPGLKSLVLCPYGQRSSVSSLVPFARHLPLLETLSLQNFNIDSIEDRQACQAMPHPLEHIALLGLGDKYDVVKLAKLIYYLFPGADAMFPHEDSLWRRVSGLLTRPQVTRGRRQGGHNTEVLVAICDQLGGPWTTI</sequence>
<proteinExistence type="predicted"/>
<name>A0A8H7NX26_9APHY</name>
<dbReference type="Gene3D" id="3.80.10.10">
    <property type="entry name" value="Ribonuclease Inhibitor"/>
    <property type="match status" value="1"/>
</dbReference>
<reference evidence="1" key="1">
    <citation type="submission" date="2020-11" db="EMBL/GenBank/DDBJ databases">
        <authorList>
            <person name="Koelle M."/>
            <person name="Horta M.A.C."/>
            <person name="Nowrousian M."/>
            <person name="Ohm R.A."/>
            <person name="Benz P."/>
            <person name="Pilgard A."/>
        </authorList>
    </citation>
    <scope>NUCLEOTIDE SEQUENCE</scope>
    <source>
        <strain evidence="1">FPRL280</strain>
    </source>
</reference>
<dbReference type="SUPFAM" id="SSF52047">
    <property type="entry name" value="RNI-like"/>
    <property type="match status" value="1"/>
</dbReference>
<comment type="caution">
    <text evidence="1">The sequence shown here is derived from an EMBL/GenBank/DDBJ whole genome shotgun (WGS) entry which is preliminary data.</text>
</comment>
<organism evidence="1 2">
    <name type="scientific">Rhodonia placenta</name>
    <dbReference type="NCBI Taxonomy" id="104341"/>
    <lineage>
        <taxon>Eukaryota</taxon>
        <taxon>Fungi</taxon>
        <taxon>Dikarya</taxon>
        <taxon>Basidiomycota</taxon>
        <taxon>Agaricomycotina</taxon>
        <taxon>Agaricomycetes</taxon>
        <taxon>Polyporales</taxon>
        <taxon>Adustoporiaceae</taxon>
        <taxon>Rhodonia</taxon>
    </lineage>
</organism>
<reference evidence="1" key="2">
    <citation type="journal article" name="Front. Microbiol.">
        <title>Degradative Capacity of Two Strains of Rhodonia placenta: From Phenotype to Genotype.</title>
        <authorList>
            <person name="Kolle M."/>
            <person name="Horta M.A.C."/>
            <person name="Nowrousian M."/>
            <person name="Ohm R.A."/>
            <person name="Benz J.P."/>
            <person name="Pilgard A."/>
        </authorList>
    </citation>
    <scope>NUCLEOTIDE SEQUENCE</scope>
    <source>
        <strain evidence="1">FPRL280</strain>
    </source>
</reference>
<gene>
    <name evidence="1" type="ORF">IEO21_08234</name>
</gene>
<dbReference type="InterPro" id="IPR032675">
    <property type="entry name" value="LRR_dom_sf"/>
</dbReference>
<dbReference type="Proteomes" id="UP000639403">
    <property type="component" value="Unassembled WGS sequence"/>
</dbReference>
<protein>
    <submittedName>
        <fullName evidence="1">Uncharacterized protein</fullName>
    </submittedName>
</protein>
<evidence type="ECO:0000313" key="2">
    <source>
        <dbReference type="Proteomes" id="UP000639403"/>
    </source>
</evidence>